<dbReference type="RefSeq" id="WP_212696210.1">
    <property type="nucleotide sequence ID" value="NZ_CP058649.1"/>
</dbReference>
<sequence>MNTKKLTIIGIIIIVIVLVVILLKRVIKIEFSRSDKRIPAIKVSLNQDITLTSCGAVFAHFGSADFFPSGMKIEMKNKIIYVDPIVVDNPIKADYIFITHAHQDHFSIDDIEKLAKDDTWIICPKKVAKKLGDYQVRQVTPGDVLELDGIGCEAVAAYSKGFPTHPKSNDNVGYVLTIGDERIYFSGDTDLIPEIKTLEDITVAIVPIDGGNLTMSTNDAILLVNMLSPRIAIPTHYELEKNSTEMFKKMVNEETEVIILSDQK</sequence>
<dbReference type="SUPFAM" id="SSF56281">
    <property type="entry name" value="Metallo-hydrolase/oxidoreductase"/>
    <property type="match status" value="1"/>
</dbReference>
<evidence type="ECO:0000313" key="3">
    <source>
        <dbReference type="EMBL" id="QUI25506.1"/>
    </source>
</evidence>
<evidence type="ECO:0000313" key="4">
    <source>
        <dbReference type="Proteomes" id="UP000683246"/>
    </source>
</evidence>
<dbReference type="PANTHER" id="PTHR43546:SF8">
    <property type="entry name" value="METALLO-BETA-LACTAMASE DOMAIN-CONTAINING PROTEIN"/>
    <property type="match status" value="1"/>
</dbReference>
<proteinExistence type="predicted"/>
<dbReference type="Pfam" id="PF13483">
    <property type="entry name" value="Lactamase_B_3"/>
    <property type="match status" value="1"/>
</dbReference>
<evidence type="ECO:0000256" key="1">
    <source>
        <dbReference type="SAM" id="Phobius"/>
    </source>
</evidence>
<dbReference type="Gene3D" id="3.60.15.10">
    <property type="entry name" value="Ribonuclease Z/Hydroxyacylglutathione hydrolase-like"/>
    <property type="match status" value="1"/>
</dbReference>
<gene>
    <name evidence="3" type="ORF">HZI73_25845</name>
</gene>
<dbReference type="InterPro" id="IPR050114">
    <property type="entry name" value="UPF0173_UPF0282_UlaG_hydrolase"/>
</dbReference>
<name>A0A8J8MQ46_9FIRM</name>
<organism evidence="3 4">
    <name type="scientific">Vallitalea pronyensis</name>
    <dbReference type="NCBI Taxonomy" id="1348613"/>
    <lineage>
        <taxon>Bacteria</taxon>
        <taxon>Bacillati</taxon>
        <taxon>Bacillota</taxon>
        <taxon>Clostridia</taxon>
        <taxon>Lachnospirales</taxon>
        <taxon>Vallitaleaceae</taxon>
        <taxon>Vallitalea</taxon>
    </lineage>
</organism>
<keyword evidence="1" id="KW-0472">Membrane</keyword>
<feature type="transmembrane region" description="Helical" evidence="1">
    <location>
        <begin position="6"/>
        <end position="27"/>
    </location>
</feature>
<feature type="domain" description="Metallo-beta-lactamase" evidence="2">
    <location>
        <begin position="75"/>
        <end position="236"/>
    </location>
</feature>
<keyword evidence="4" id="KW-1185">Reference proteome</keyword>
<dbReference type="EMBL" id="CP058649">
    <property type="protein sequence ID" value="QUI25506.1"/>
    <property type="molecule type" value="Genomic_DNA"/>
</dbReference>
<dbReference type="InterPro" id="IPR036866">
    <property type="entry name" value="RibonucZ/Hydroxyglut_hydro"/>
</dbReference>
<protein>
    <submittedName>
        <fullName evidence="3">MBL fold metallo-hydrolase</fullName>
    </submittedName>
</protein>
<dbReference type="InterPro" id="IPR001279">
    <property type="entry name" value="Metallo-B-lactamas"/>
</dbReference>
<accession>A0A8J8MQ46</accession>
<dbReference type="Proteomes" id="UP000683246">
    <property type="component" value="Chromosome"/>
</dbReference>
<dbReference type="AlphaFoldDB" id="A0A8J8MQ46"/>
<keyword evidence="1" id="KW-0812">Transmembrane</keyword>
<dbReference type="SMART" id="SM00849">
    <property type="entry name" value="Lactamase_B"/>
    <property type="match status" value="1"/>
</dbReference>
<keyword evidence="1" id="KW-1133">Transmembrane helix</keyword>
<reference evidence="3" key="1">
    <citation type="submission" date="2020-07" db="EMBL/GenBank/DDBJ databases">
        <title>Vallitalea pronyensis genome.</title>
        <authorList>
            <person name="Postec A."/>
        </authorList>
    </citation>
    <scope>NUCLEOTIDE SEQUENCE</scope>
    <source>
        <strain evidence="3">FatNI3</strain>
    </source>
</reference>
<dbReference type="PANTHER" id="PTHR43546">
    <property type="entry name" value="UPF0173 METAL-DEPENDENT HYDROLASE MJ1163-RELATED"/>
    <property type="match status" value="1"/>
</dbReference>
<evidence type="ECO:0000259" key="2">
    <source>
        <dbReference type="SMART" id="SM00849"/>
    </source>
</evidence>
<dbReference type="KEGG" id="vpy:HZI73_25845"/>